<feature type="active site" evidence="9">
    <location>
        <position position="272"/>
    </location>
</feature>
<dbReference type="PIRSF" id="PIRSF005091">
    <property type="entry name" value="Mmb_sulf_HI1246"/>
    <property type="match status" value="1"/>
</dbReference>
<keyword evidence="10" id="KW-0479">Metal-binding</keyword>
<comment type="similarity">
    <text evidence="3 8">Belongs to the LTA synthase family.</text>
</comment>
<keyword evidence="5 12" id="KW-0812">Transmembrane</keyword>
<proteinExistence type="inferred from homology"/>
<dbReference type="InterPro" id="IPR017850">
    <property type="entry name" value="Alkaline_phosphatase_core_sf"/>
</dbReference>
<evidence type="ECO:0000256" key="8">
    <source>
        <dbReference type="PIRNR" id="PIRNR005091"/>
    </source>
</evidence>
<dbReference type="PANTHER" id="PTHR47371:SF3">
    <property type="entry name" value="PHOSPHOGLYCEROL TRANSFERASE I"/>
    <property type="match status" value="1"/>
</dbReference>
<comment type="subcellular location">
    <subcellularLocation>
        <location evidence="1">Cell membrane</location>
        <topology evidence="1">Multi-pass membrane protein</topology>
    </subcellularLocation>
</comment>
<feature type="binding site" evidence="11">
    <location>
        <position position="230"/>
    </location>
    <ligand>
        <name>Mn(2+)</name>
        <dbReference type="ChEBI" id="CHEBI:29035"/>
    </ligand>
</feature>
<dbReference type="EMBL" id="UGPG01000001">
    <property type="protein sequence ID" value="STY44008.1"/>
    <property type="molecule type" value="Genomic_DNA"/>
</dbReference>
<dbReference type="PANTHER" id="PTHR47371">
    <property type="entry name" value="LIPOTEICHOIC ACID SYNTHASE"/>
    <property type="match status" value="1"/>
</dbReference>
<evidence type="ECO:0000256" key="1">
    <source>
        <dbReference type="ARBA" id="ARBA00004651"/>
    </source>
</evidence>
<feature type="transmembrane region" description="Helical" evidence="12">
    <location>
        <begin position="141"/>
        <end position="160"/>
    </location>
</feature>
<evidence type="ECO:0000256" key="3">
    <source>
        <dbReference type="ARBA" id="ARBA00009983"/>
    </source>
</evidence>
<organism evidence="14 15">
    <name type="scientific">Listeria grayi</name>
    <name type="common">Listeria murrayi</name>
    <dbReference type="NCBI Taxonomy" id="1641"/>
    <lineage>
        <taxon>Bacteria</taxon>
        <taxon>Bacillati</taxon>
        <taxon>Bacillota</taxon>
        <taxon>Bacilli</taxon>
        <taxon>Bacillales</taxon>
        <taxon>Listeriaceae</taxon>
        <taxon>Listeria</taxon>
    </lineage>
</organism>
<dbReference type="InterPro" id="IPR000917">
    <property type="entry name" value="Sulfatase_N"/>
</dbReference>
<keyword evidence="10" id="KW-0464">Manganese</keyword>
<gene>
    <name evidence="14" type="primary">ltaS2</name>
    <name evidence="14" type="ORF">NCTC10815_01317</name>
</gene>
<evidence type="ECO:0000256" key="2">
    <source>
        <dbReference type="ARBA" id="ARBA00004936"/>
    </source>
</evidence>
<evidence type="ECO:0000256" key="12">
    <source>
        <dbReference type="SAM" id="Phobius"/>
    </source>
</evidence>
<dbReference type="Proteomes" id="UP000254879">
    <property type="component" value="Unassembled WGS sequence"/>
</dbReference>
<comment type="pathway">
    <text evidence="2">Cell wall biogenesis; lipoteichoic acid biosynthesis.</text>
</comment>
<evidence type="ECO:0000256" key="6">
    <source>
        <dbReference type="ARBA" id="ARBA00022989"/>
    </source>
</evidence>
<dbReference type="Pfam" id="PF00884">
    <property type="entry name" value="Sulfatase"/>
    <property type="match status" value="1"/>
</dbReference>
<dbReference type="GO" id="GO:0005886">
    <property type="term" value="C:plasma membrane"/>
    <property type="evidence" value="ECO:0007669"/>
    <property type="project" value="UniProtKB-SubCell"/>
</dbReference>
<feature type="binding site" evidence="11">
    <location>
        <position position="272"/>
    </location>
    <ligand>
        <name>Mn(2+)</name>
        <dbReference type="ChEBI" id="CHEBI:29035"/>
    </ligand>
</feature>
<evidence type="ECO:0000256" key="9">
    <source>
        <dbReference type="PIRSR" id="PIRSR005091-1"/>
    </source>
</evidence>
<feature type="transmembrane region" description="Helical" evidence="12">
    <location>
        <begin position="5"/>
        <end position="21"/>
    </location>
</feature>
<dbReference type="CDD" id="cd16015">
    <property type="entry name" value="LTA_synthase"/>
    <property type="match status" value="1"/>
</dbReference>
<evidence type="ECO:0000313" key="15">
    <source>
        <dbReference type="Proteomes" id="UP000254879"/>
    </source>
</evidence>
<dbReference type="SUPFAM" id="SSF53649">
    <property type="entry name" value="Alkaline phosphatase-like"/>
    <property type="match status" value="1"/>
</dbReference>
<evidence type="ECO:0000313" key="14">
    <source>
        <dbReference type="EMBL" id="STY44008.1"/>
    </source>
</evidence>
<dbReference type="Gene3D" id="3.40.720.10">
    <property type="entry name" value="Alkaline Phosphatase, subunit A"/>
    <property type="match status" value="1"/>
</dbReference>
<dbReference type="Gene3D" id="3.30.1120.170">
    <property type="match status" value="1"/>
</dbReference>
<dbReference type="InterPro" id="IPR012160">
    <property type="entry name" value="LtaS-like"/>
</dbReference>
<evidence type="ECO:0000256" key="10">
    <source>
        <dbReference type="PIRSR" id="PIRSR005091-2"/>
    </source>
</evidence>
<keyword evidence="7 8" id="KW-0472">Membrane</keyword>
<feature type="transmembrane region" description="Helical" evidence="12">
    <location>
        <begin position="27"/>
        <end position="47"/>
    </location>
</feature>
<sequence>MIVIYLLFIVAKVFISYFQIFSKPDFLAMGIDLVFIFFVLFLIHTFVSKRAQVYWYAGVSLFVGILMLVCVLYARFYHEIPTYHSFSLIGEVGVVKSSATSLLKPLDFFYFIDILLLPFLLFQAIVKKRTFRGFKFQGKKVGLTVIAFFVIVSSFTFFTVKQDIISDSIRAKKMGLFTFNIATALAGTANVKAAYITAQNVRDIKGEKLPKHPKDFGVAKGKNLIIIQLESFQRNLNGVKINGQSVTPTLDKLQNETLYSNQFFQTVSKSNTADAEWSVYTSTFPSGYYTNTQTYADRVIPSMPRLLGKNGYSTATFHTNDANFYNRENFYPAVGFDKFYDRKFFGDEDKIGFSASDEVLYKKTFPVLEKHYKNKQKFYSQLISVSSHMPFKLPEDKQTLQLPSDLQDTELGDYYQAEHYADKQLGAFIAKLKKSGIWNDSVVVMYGDHHILDTKDLSSEEQKYVPKSKNWKTQPADDYRVSFFLHYPGMKATGEIKNVGGEIDIMPTVMNLLGVPTKNQIMFGKDILNSKTNFIPERYSMPEGSYFTNDYTYLPDESFETGKAAYYDGQSKTLGKDVRAKFEASRKLLRYSDSYINQLPLRDDK</sequence>
<name>A0A378MCE7_LISGR</name>
<keyword evidence="6 12" id="KW-1133">Transmembrane helix</keyword>
<feature type="domain" description="Sulfatase N-terminal" evidence="13">
    <location>
        <begin position="222"/>
        <end position="515"/>
    </location>
</feature>
<evidence type="ECO:0000256" key="4">
    <source>
        <dbReference type="ARBA" id="ARBA00022475"/>
    </source>
</evidence>
<dbReference type="AlphaFoldDB" id="A0A378MCE7"/>
<protein>
    <submittedName>
        <fullName evidence="14">Lipoteichoic acid synthase 2</fullName>
    </submittedName>
</protein>
<feature type="transmembrane region" description="Helical" evidence="12">
    <location>
        <begin position="108"/>
        <end position="126"/>
    </location>
</feature>
<evidence type="ECO:0000259" key="13">
    <source>
        <dbReference type="Pfam" id="PF00884"/>
    </source>
</evidence>
<evidence type="ECO:0000256" key="5">
    <source>
        <dbReference type="ARBA" id="ARBA00022692"/>
    </source>
</evidence>
<feature type="binding site" evidence="11">
    <location>
        <position position="448"/>
    </location>
    <ligand>
        <name>Mn(2+)</name>
        <dbReference type="ChEBI" id="CHEBI:29035"/>
    </ligand>
</feature>
<keyword evidence="4 8" id="KW-1003">Cell membrane</keyword>
<feature type="binding site" evidence="10">
    <location>
        <position position="388"/>
    </location>
    <ligand>
        <name>substrate</name>
    </ligand>
</feature>
<dbReference type="GO" id="GO:0046872">
    <property type="term" value="F:metal ion binding"/>
    <property type="evidence" value="ECO:0007669"/>
    <property type="project" value="UniProtKB-KW"/>
</dbReference>
<dbReference type="RefSeq" id="WP_115345815.1">
    <property type="nucleotide sequence ID" value="NZ_UGPG01000001.1"/>
</dbReference>
<evidence type="ECO:0000256" key="11">
    <source>
        <dbReference type="PIRSR" id="PIRSR005091-3"/>
    </source>
</evidence>
<accession>A0A378MCE7</accession>
<evidence type="ECO:0000256" key="7">
    <source>
        <dbReference type="ARBA" id="ARBA00023136"/>
    </source>
</evidence>
<feature type="binding site" evidence="11">
    <location>
        <position position="449"/>
    </location>
    <ligand>
        <name>Mn(2+)</name>
        <dbReference type="ChEBI" id="CHEBI:29035"/>
    </ligand>
</feature>
<reference evidence="14 15" key="1">
    <citation type="submission" date="2018-06" db="EMBL/GenBank/DDBJ databases">
        <authorList>
            <consortium name="Pathogen Informatics"/>
            <person name="Doyle S."/>
        </authorList>
    </citation>
    <scope>NUCLEOTIDE SEQUENCE [LARGE SCALE GENOMIC DNA]</scope>
    <source>
        <strain evidence="15">NCTC 10815</strain>
    </source>
</reference>
<feature type="transmembrane region" description="Helical" evidence="12">
    <location>
        <begin position="54"/>
        <end position="76"/>
    </location>
</feature>
<dbReference type="InterPro" id="IPR050448">
    <property type="entry name" value="OpgB/LTA_synthase_biosynth"/>
</dbReference>